<dbReference type="PATRIC" id="fig|1441730.3.peg.4673"/>
<dbReference type="Pfam" id="PF13354">
    <property type="entry name" value="Beta-lactamase2"/>
    <property type="match status" value="1"/>
</dbReference>
<name>A0A0V9UET2_9NOCA</name>
<evidence type="ECO:0000313" key="5">
    <source>
        <dbReference type="Proteomes" id="UP000053060"/>
    </source>
</evidence>
<evidence type="ECO:0000256" key="1">
    <source>
        <dbReference type="SAM" id="MobiDB-lite"/>
    </source>
</evidence>
<proteinExistence type="predicted"/>
<feature type="signal peptide" evidence="2">
    <location>
        <begin position="1"/>
        <end position="19"/>
    </location>
</feature>
<gene>
    <name evidence="4" type="ORF">Z045_22350</name>
</gene>
<dbReference type="Proteomes" id="UP000053060">
    <property type="component" value="Unassembled WGS sequence"/>
</dbReference>
<feature type="region of interest" description="Disordered" evidence="1">
    <location>
        <begin position="26"/>
        <end position="51"/>
    </location>
</feature>
<keyword evidence="2" id="KW-0732">Signal</keyword>
<dbReference type="GO" id="GO:0046677">
    <property type="term" value="P:response to antibiotic"/>
    <property type="evidence" value="ECO:0007669"/>
    <property type="project" value="InterPro"/>
</dbReference>
<dbReference type="PANTHER" id="PTHR35333">
    <property type="entry name" value="BETA-LACTAMASE"/>
    <property type="match status" value="1"/>
</dbReference>
<dbReference type="RefSeq" id="WP_060654151.1">
    <property type="nucleotide sequence ID" value="NZ_AZXY01000014.1"/>
</dbReference>
<sequence length="369" mass="38798">MPNRIGTTLAATSVVIALAGCGQSTPAESDISAPTGADASAPTGECAPTPAADVSTAEGWIGYLAENSDTVAVAVDDGNGGTFEQRPDERQPLASAVKVVHLAAYARAVAAGELSPDERVPLADWERWYLPDTDGGAHPRALERLGVNDPEDTVTLDEMVSAMIQESDNAVPDYLRDRLGDAALREAAAQGGWDDFTPPTMLGNTLALLDPTLDDSSAVWDAARRYASDPAYRVEAVQHPVPEDLFARVDRVQRFDNTGSAAELTALHRAIADGSFGAGGDLARTHLEWQPSPVPGFEGVGFKGGSLPGILTDAVTFRRDDGTIATTVMLASGMSDSDYAGALESFAHQEMLAAAANDPDFLERIRCAM</sequence>
<dbReference type="AlphaFoldDB" id="A0A0V9UET2"/>
<dbReference type="EMBL" id="AZXY01000014">
    <property type="protein sequence ID" value="KSZ56550.1"/>
    <property type="molecule type" value="Genomic_DNA"/>
</dbReference>
<dbReference type="SUPFAM" id="SSF56601">
    <property type="entry name" value="beta-lactamase/transpeptidase-like"/>
    <property type="match status" value="1"/>
</dbReference>
<evidence type="ECO:0000259" key="3">
    <source>
        <dbReference type="Pfam" id="PF13354"/>
    </source>
</evidence>
<dbReference type="PROSITE" id="PS51257">
    <property type="entry name" value="PROKAR_LIPOPROTEIN"/>
    <property type="match status" value="1"/>
</dbReference>
<organism evidence="4 5">
    <name type="scientific">Rhodococcus pyridinivorans KG-16</name>
    <dbReference type="NCBI Taxonomy" id="1441730"/>
    <lineage>
        <taxon>Bacteria</taxon>
        <taxon>Bacillati</taxon>
        <taxon>Actinomycetota</taxon>
        <taxon>Actinomycetes</taxon>
        <taxon>Mycobacteriales</taxon>
        <taxon>Nocardiaceae</taxon>
        <taxon>Rhodococcus</taxon>
    </lineage>
</organism>
<dbReference type="InterPro" id="IPR045155">
    <property type="entry name" value="Beta-lactam_cat"/>
</dbReference>
<dbReference type="InterPro" id="IPR000871">
    <property type="entry name" value="Beta-lactam_class-A"/>
</dbReference>
<reference evidence="5" key="1">
    <citation type="submission" date="2015-01" db="EMBL/GenBank/DDBJ databases">
        <title>Draft genome sequence of Rhodococcus pyridinivorans strain KG-16, a hydrocarbon-degrading bacterium.</title>
        <authorList>
            <person name="Aggarwal R.K."/>
            <person name="Dawar C."/>
        </authorList>
    </citation>
    <scope>NUCLEOTIDE SEQUENCE [LARGE SCALE GENOMIC DNA]</scope>
    <source>
        <strain evidence="5">KG-16</strain>
    </source>
</reference>
<feature type="domain" description="Beta-lactamase class A catalytic" evidence="3">
    <location>
        <begin position="74"/>
        <end position="276"/>
    </location>
</feature>
<dbReference type="PANTHER" id="PTHR35333:SF3">
    <property type="entry name" value="BETA-LACTAMASE-TYPE TRANSPEPTIDASE FOLD CONTAINING PROTEIN"/>
    <property type="match status" value="1"/>
</dbReference>
<dbReference type="Gene3D" id="3.40.710.10">
    <property type="entry name" value="DD-peptidase/beta-lactamase superfamily"/>
    <property type="match status" value="1"/>
</dbReference>
<comment type="caution">
    <text evidence="4">The sequence shown here is derived from an EMBL/GenBank/DDBJ whole genome shotgun (WGS) entry which is preliminary data.</text>
</comment>
<feature type="chain" id="PRO_5039207970" evidence="2">
    <location>
        <begin position="20"/>
        <end position="369"/>
    </location>
</feature>
<evidence type="ECO:0000256" key="2">
    <source>
        <dbReference type="SAM" id="SignalP"/>
    </source>
</evidence>
<evidence type="ECO:0000313" key="4">
    <source>
        <dbReference type="EMBL" id="KSZ56550.1"/>
    </source>
</evidence>
<accession>A0A0V9UET2</accession>
<dbReference type="GO" id="GO:0008800">
    <property type="term" value="F:beta-lactamase activity"/>
    <property type="evidence" value="ECO:0007669"/>
    <property type="project" value="InterPro"/>
</dbReference>
<protein>
    <submittedName>
        <fullName evidence="4">Beta lactamase</fullName>
    </submittedName>
</protein>
<dbReference type="GO" id="GO:0030655">
    <property type="term" value="P:beta-lactam antibiotic catabolic process"/>
    <property type="evidence" value="ECO:0007669"/>
    <property type="project" value="InterPro"/>
</dbReference>
<reference evidence="4 5" key="2">
    <citation type="journal article" date="2016" name="Genome Announc.">
        <title>Draft Genome Sequence of a Versatile Hydrocarbon-Degrading Bacterium, Rhodococcus pyridinivorans Strain KG-16, Collected from Oil Fields in India.</title>
        <authorList>
            <person name="Aggarwal R.K."/>
            <person name="Dawar C."/>
            <person name="Phanindranath R."/>
            <person name="Mutnuri L."/>
            <person name="Dayal A.M."/>
        </authorList>
    </citation>
    <scope>NUCLEOTIDE SEQUENCE [LARGE SCALE GENOMIC DNA]</scope>
    <source>
        <strain evidence="4 5">KG-16</strain>
    </source>
</reference>
<dbReference type="InterPro" id="IPR012338">
    <property type="entry name" value="Beta-lactam/transpept-like"/>
</dbReference>